<accession>A0A2V2VNT6</accession>
<dbReference type="VEuPathDB" id="TriTrypDB:BCY84_01055"/>
<feature type="region of interest" description="Disordered" evidence="1">
    <location>
        <begin position="2268"/>
        <end position="2293"/>
    </location>
</feature>
<dbReference type="VEuPathDB" id="TriTrypDB:TcG_05790"/>
<dbReference type="VEuPathDB" id="TriTrypDB:TCDM_06362"/>
<dbReference type="InterPro" id="IPR038765">
    <property type="entry name" value="Papain-like_cys_pep_sf"/>
</dbReference>
<organism evidence="2 3">
    <name type="scientific">Trypanosoma cruzi</name>
    <dbReference type="NCBI Taxonomy" id="5693"/>
    <lineage>
        <taxon>Eukaryota</taxon>
        <taxon>Discoba</taxon>
        <taxon>Euglenozoa</taxon>
        <taxon>Kinetoplastea</taxon>
        <taxon>Metakinetoplastina</taxon>
        <taxon>Trypanosomatida</taxon>
        <taxon>Trypanosomatidae</taxon>
        <taxon>Trypanosoma</taxon>
        <taxon>Schizotrypanum</taxon>
    </lineage>
</organism>
<dbReference type="VEuPathDB" id="TriTrypDB:TCSYLVIO_003273"/>
<gene>
    <name evidence="2" type="ORF">C3747_249g33</name>
</gene>
<dbReference type="VEuPathDB" id="TriTrypDB:Tc_MARK_1989"/>
<proteinExistence type="predicted"/>
<protein>
    <submittedName>
        <fullName evidence="2">Uncharacterized protein</fullName>
    </submittedName>
</protein>
<dbReference type="VEuPathDB" id="TriTrypDB:TcCL_ESM05284"/>
<dbReference type="SUPFAM" id="SSF50923">
    <property type="entry name" value="Hemopexin-like domain"/>
    <property type="match status" value="1"/>
</dbReference>
<dbReference type="VEuPathDB" id="TriTrypDB:TcCLB.511513.30"/>
<feature type="region of interest" description="Disordered" evidence="1">
    <location>
        <begin position="843"/>
        <end position="875"/>
    </location>
</feature>
<dbReference type="EMBL" id="PRFC01000249">
    <property type="protein sequence ID" value="PWU96888.1"/>
    <property type="molecule type" value="Genomic_DNA"/>
</dbReference>
<evidence type="ECO:0000313" key="3">
    <source>
        <dbReference type="Proteomes" id="UP000246078"/>
    </source>
</evidence>
<dbReference type="SUPFAM" id="SSF54001">
    <property type="entry name" value="Cysteine proteinases"/>
    <property type="match status" value="1"/>
</dbReference>
<reference evidence="2 3" key="1">
    <citation type="journal article" date="2018" name="Microb. Genom.">
        <title>Expanding an expanded genome: long-read sequencing of Trypanosoma cruzi.</title>
        <authorList>
            <person name="Berna L."/>
            <person name="Rodriguez M."/>
            <person name="Chiribao M.L."/>
            <person name="Parodi-Talice A."/>
            <person name="Pita S."/>
            <person name="Rijo G."/>
            <person name="Alvarez-Valin F."/>
            <person name="Robello C."/>
        </authorList>
    </citation>
    <scope>NUCLEOTIDE SEQUENCE [LARGE SCALE GENOMIC DNA]</scope>
    <source>
        <strain evidence="2 3">TCC</strain>
    </source>
</reference>
<feature type="compositionally biased region" description="Basic and acidic residues" evidence="1">
    <location>
        <begin position="3133"/>
        <end position="3152"/>
    </location>
</feature>
<comment type="caution">
    <text evidence="2">The sequence shown here is derived from an EMBL/GenBank/DDBJ whole genome shotgun (WGS) entry which is preliminary data.</text>
</comment>
<dbReference type="VEuPathDB" id="TriTrypDB:C3747_249g33"/>
<dbReference type="VEuPathDB" id="TriTrypDB:TcBrA4_0028670"/>
<dbReference type="Proteomes" id="UP000246078">
    <property type="component" value="Unassembled WGS sequence"/>
</dbReference>
<feature type="compositionally biased region" description="Basic residues" evidence="1">
    <location>
        <begin position="852"/>
        <end position="861"/>
    </location>
</feature>
<dbReference type="InterPro" id="IPR036375">
    <property type="entry name" value="Hemopexin-like_dom_sf"/>
</dbReference>
<dbReference type="VEuPathDB" id="TriTrypDB:TcCLB.506941.194"/>
<evidence type="ECO:0000313" key="2">
    <source>
        <dbReference type="EMBL" id="PWU96888.1"/>
    </source>
</evidence>
<dbReference type="VEuPathDB" id="TriTrypDB:ECC02_000084"/>
<dbReference type="VEuPathDB" id="TriTrypDB:C4B63_18g301"/>
<sequence>MSCAVSPALDTETTQTHSAQQLAFDDSVFRLRLTPAASEAFYLEECRNHSVNPNNTFLKQLLAGVTVFDFENGYLGERGIVPILSTLQRLPVVALSMRNCEVTTEDVELIQKTFESHDTFRKIDLRGITLTVAAARRLLTLAVQNPHVTEILVDEDTPKYLSIQKQCFANAELTVLASRCLVCNRPVIHSPDQKIEGRLLLSLGEELDTMLPAQTGVALQAMFRCILACCEVDDGVLFLCSGECRLHLTKDILTAMHVVVGKRFSGEQTAYPANPILRRCVEGILKTPLGKPVKTVNNNDIHVGDNLRTKVTCSDKYDVDEDDEEDEDDSNRRNILEEVEEECSICGVHAVCLPNGGLQAMRRVCKEIAEGSVLRPSALFRLAKLMMQYTDIRPCSQKCVTHLVRFGIYGYGGVLRPSSKKNDQYVSLLDIPLTNLPIENFAVLNFSAAYIEELDEEDTTCALTVASAMSDMDGVAIDPYMVFAFGRHLARLPSHVLGMELRHACEAVQVVGCLPASLGPFDRRKERPPRSRYVSWEKWSEYADVDNIVRVAFSRRRQGVYLIDGPHGNIFDNTRAALWAFRKQRRAVLVAMKFSLEWLAFPGGVVKNESPLKRGFLTTFKVVGQTSIDNAFYLICQGNFGPRVGNNGFFYIPRGIFNLYVIGDAYIFIDAGAYMTLRGHRRSLYAARILPKKVMELAEQIPLLKEVHYLCVEALNWKTRHRLEVTKIVCEALCRLPPPIFFIYRGCDRDVAETQEELLRTLRKIVFMGNSRSLILFYLHEVLGLRSVEWVHALVQQISKYPPLSVLLRKHAECLTAADLERRWTRIQWTSLEAEKILPIRITAPAPEPSRRGRPSSKRLAKATGGKKSGKEARDAFMNRLENRWKTLRERRDLMRGVPSLSRSTRQSTGQYPFGPGTASVSTARSMALENDSVPLSLVGHPWHSVRLTEADGKLTDYVLFFIKDHTCCFNTKNHTITEPLHPILENPFTCRFPFANGFDCVLHSPVNPRTAYFFCGEQWIEWDTYWQTCTGGPFKLQLHQQFAALPQEFFCKIDAAVPVPNTSYAFLFSQLMYILMDLEQRRPVDTVKRIGDMTKSEKNLPTFNTTLARLFPYGPMTALLWSVEKEFECDKKNEWGGKRKPPETGGELADVEKMSVMLIGREGRVVIVHSFAPSVSTMKSDEYQTLPSTSFSRLPQALQQMTTAALHGVCKHVLDAECNRCGVVLNNLEHGGHLAETITSTLTQKREKLMDLLFLTRQDGTCNVTSLLCEEVVFVQTEESLLGYLPQVIEVDYGLTYPVAFGALVVVLDTTRLDYRVLRVAPIRAVVESSDDGIVYVKHTCFVLAPYVTATCWGDAHAARFWRLRFITRLPVGTGVVRLLWYEVLRVLEAIPLDPSVPLQPHHSIRVNITAPHILCKPTELLSYLAPGAVFASSSSEGWLEKHCILPLLPDGVFCLFFCGKNFVELDLRSNIVVSHRTIPLASHPGFAHLPYPFLCGFDAVFYPNLQTPSVVAIVHGKKIILWNLKLGSEELQSSPNDPNLFFKGLPWSMDQIEDIVQIWDCPGEFFLIRSQQVLRWNIFTAEVVEGPMLLRNCPYLYHKEFDGKKILCVTSFPKEPKCLYVFCEDRVAFQTVTNGIVSDRVGPICVSQMDLFSSMTWYLNWGKRRRSSVIHIDFMEEHPLLVGMVIRSSEPCDEDWLIEYSDDGLDWKTVGHHLQSSGLSRTMWGLASVEFTSHRLWRLTTDATQSYCVRNQPVFYMSVVFYTLPCTPYLQSAHKIALSGTLNGPISELFMKGKTTVAFESLTEFANEHNPKTHHVTLEYGVLKSPNLMAFTCRCVEGWVNAVWGVWCSDDGSRWEQCGLWRSRFGHFKASWKPRGPRRYWRIELQTWEPNVLFENFYLFEYSGPSIAVENSTPVGDGWDPSILWEKNSAGSKVTPMTFLAHVGTALVFENKKDSAHVVGVRLVSHEKQSTSTTFVVECSLDAVEWRTLNVFLLLRNGSAQAAWESGDYYQFWRLRIVQHTGPSFLTLRDICFETFKPTLYRVVEAKKLNTESPGFELFHFGAEPKEMVAVQVVLPPESVYIVEKLSPDGAAWEEVAIIQNSDTTQSRTVRQGWVPRGSSSCWRLRPAVQNVEEGYVASSPSISTDMSAQWYSFSGKMLVSSKLSDIPFVGVTTTGFLEVQAPGRLTENKTDTVVLRSIGQQKVMTVTWCFEKGITPLFHQVFLRGRRFTDVIRSMSLSSLSQHKKSTHTMNSSTKASTRAGTNVLAGASEGEGNGNTEGEAEEEMQKEEDGSCITIVVETSEDGVNFVPIAERPFSQLGNSLSWPTNVASSYWRIRFKGIREDENLELRQVTWFQETGATTALAPPIPCMASHSMYSKWQDAAFNYEEEFCQNCREGFDQARSVLSGLREPDDIERHGRLAKGVIRLRARFMNFVAKTSKEATKERSPPLDKFVSIGQTLSNDIMYLLYKATINYGCNVDELNQLVEHPMLLSRDFVRSADNNSWFYPKFYETGTLVESFYGFHNVRASLTVLWSLSVQLQKNTDLLFHPSMTPLSPHLASVIITINIERDNWIAAEHFPELPLLYYAGFTERPMVIVFALNQVRFTSKYNLTIPGAACFPATFPFRILPGVNFLQRMPLTACPFPLFDCLQMIYSKEFLGNYETEVVFTSPSMHSSTGLVCFTLPGEGINFSIPGLKIESIEFEVQLNVERDIGEEGNTAVMEQTGAEDDFSKVTFFTHNSVFKGAAEDPPVQITLLGAFHQTEDRIAVRGVSPSAHVPVLCRFPDAFITDLNISFDLVAGEAPQSFVEPFFTVAGTLTTPTCGSYDCQFFQVRLNRGHESIALQVVSLQLAKFIHLGNYMVNSLSQVQNMDWLRNVPVACSFNLKMCYSELRVFGTGTICILDFRGDAFAIISPDGVGITATLPTLRFGDILLKGKSDKECVVVNIAAPASAPSVIRIDGYSSLLATQSYPTKIEITQEGVMCISTGVFYDVCIEEESFFPSGAYAQVTISRGAIADCLSELLQETPMIVAFLATGIPFSLEVEEVVGEECLLERKLLFLTVRGVLFGCRFDVMTSVLSPDNTIEEARRICQDLIPRIVEQCDESLWASYELLAGCFLPLGSPERERAAEEGEKGAVDEESGKKDEEAALSPTGQPAPERNSLKAESGQFIGYWIECECEALDKEIQEDFETLACENPKWSFV</sequence>
<dbReference type="Gene3D" id="2.110.10.10">
    <property type="entry name" value="Hemopexin-like domain"/>
    <property type="match status" value="1"/>
</dbReference>
<feature type="region of interest" description="Disordered" evidence="1">
    <location>
        <begin position="3133"/>
        <end position="3167"/>
    </location>
</feature>
<dbReference type="VEuPathDB" id="TriTrypDB:C4B63_18g303"/>
<evidence type="ECO:0000256" key="1">
    <source>
        <dbReference type="SAM" id="MobiDB-lite"/>
    </source>
</evidence>
<dbReference type="VEuPathDB" id="TriTrypDB:TcYC6_0097400"/>
<name>A0A2V2VNT6_TRYCR</name>